<dbReference type="InterPro" id="IPR059180">
    <property type="entry name" value="3D_YorM"/>
</dbReference>
<dbReference type="CDD" id="cd14667">
    <property type="entry name" value="3D_containing_proteins"/>
    <property type="match status" value="1"/>
</dbReference>
<dbReference type="GO" id="GO:0019867">
    <property type="term" value="C:outer membrane"/>
    <property type="evidence" value="ECO:0007669"/>
    <property type="project" value="InterPro"/>
</dbReference>
<dbReference type="GO" id="GO:0009254">
    <property type="term" value="P:peptidoglycan turnover"/>
    <property type="evidence" value="ECO:0007669"/>
    <property type="project" value="InterPro"/>
</dbReference>
<accession>M8DEH3</accession>
<dbReference type="Proteomes" id="UP000012081">
    <property type="component" value="Unassembled WGS sequence"/>
</dbReference>
<evidence type="ECO:0000313" key="4">
    <source>
        <dbReference type="Proteomes" id="UP000012081"/>
    </source>
</evidence>
<dbReference type="PANTHER" id="PTHR39160:SF4">
    <property type="entry name" value="RESUSCITATION-PROMOTING FACTOR RPFB"/>
    <property type="match status" value="1"/>
</dbReference>
<dbReference type="PANTHER" id="PTHR39160">
    <property type="entry name" value="CELL WALL-BINDING PROTEIN YOCH"/>
    <property type="match status" value="1"/>
</dbReference>
<organism evidence="3 4">
    <name type="scientific">Brevibacillus borstelensis AK1</name>
    <dbReference type="NCBI Taxonomy" id="1300222"/>
    <lineage>
        <taxon>Bacteria</taxon>
        <taxon>Bacillati</taxon>
        <taxon>Bacillota</taxon>
        <taxon>Bacilli</taxon>
        <taxon>Bacillales</taxon>
        <taxon>Paenibacillaceae</taxon>
        <taxon>Brevibacillus</taxon>
    </lineage>
</organism>
<sequence length="112" mass="11800">MIVAFSVAVSVPLAETYEVTAYTAGPESTGKTPGHPAYGVTASGARVREGTTAACPPELPFGTRIHIAGVGERTCLDRGGRIKGRKLDVYIADRSEALRFGRKQALVSVKLP</sequence>
<dbReference type="Pfam" id="PF06725">
    <property type="entry name" value="3D"/>
    <property type="match status" value="1"/>
</dbReference>
<keyword evidence="4" id="KW-1185">Reference proteome</keyword>
<dbReference type="EMBL" id="APBN01000001">
    <property type="protein sequence ID" value="EMT54744.1"/>
    <property type="molecule type" value="Genomic_DNA"/>
</dbReference>
<comment type="caution">
    <text evidence="3">The sequence shown here is derived from an EMBL/GenBank/DDBJ whole genome shotgun (WGS) entry which is preliminary data.</text>
</comment>
<evidence type="ECO:0000256" key="1">
    <source>
        <dbReference type="ARBA" id="ARBA00022729"/>
    </source>
</evidence>
<protein>
    <recommendedName>
        <fullName evidence="2">3D domain-containing protein</fullName>
    </recommendedName>
</protein>
<dbReference type="GO" id="GO:0004553">
    <property type="term" value="F:hydrolase activity, hydrolyzing O-glycosyl compounds"/>
    <property type="evidence" value="ECO:0007669"/>
    <property type="project" value="InterPro"/>
</dbReference>
<dbReference type="AlphaFoldDB" id="M8DEH3"/>
<proteinExistence type="predicted"/>
<dbReference type="InterPro" id="IPR010611">
    <property type="entry name" value="3D_dom"/>
</dbReference>
<dbReference type="InterPro" id="IPR051933">
    <property type="entry name" value="Resuscitation_pf_RpfB"/>
</dbReference>
<gene>
    <name evidence="3" type="ORF">I532_04030</name>
</gene>
<feature type="domain" description="3D" evidence="2">
    <location>
        <begin position="59"/>
        <end position="105"/>
    </location>
</feature>
<dbReference type="PATRIC" id="fig|1300222.3.peg.838"/>
<dbReference type="STRING" id="1300222.I532_04030"/>
<keyword evidence="1" id="KW-0732">Signal</keyword>
<reference evidence="3 4" key="1">
    <citation type="submission" date="2013-03" db="EMBL/GenBank/DDBJ databases">
        <title>Assembly of a new bacterial strain Brevibacillus borstelensis AK1.</title>
        <authorList>
            <person name="Rajan I."/>
            <person name="PoliReddy D."/>
            <person name="Sugumar T."/>
            <person name="Rathinam K."/>
            <person name="Alqarawi S."/>
            <person name="Khalil A.B."/>
            <person name="Sivakumar N."/>
        </authorList>
    </citation>
    <scope>NUCLEOTIDE SEQUENCE [LARGE SCALE GENOMIC DNA]</scope>
    <source>
        <strain evidence="3 4">AK1</strain>
    </source>
</reference>
<name>M8DEH3_9BACL</name>
<evidence type="ECO:0000259" key="2">
    <source>
        <dbReference type="Pfam" id="PF06725"/>
    </source>
</evidence>
<evidence type="ECO:0000313" key="3">
    <source>
        <dbReference type="EMBL" id="EMT54744.1"/>
    </source>
</evidence>